<organism evidence="1 2">
    <name type="scientific">Streptomyces javensis</name>
    <dbReference type="NCBI Taxonomy" id="114698"/>
    <lineage>
        <taxon>Bacteria</taxon>
        <taxon>Bacillati</taxon>
        <taxon>Actinomycetota</taxon>
        <taxon>Actinomycetes</taxon>
        <taxon>Kitasatosporales</taxon>
        <taxon>Streptomycetaceae</taxon>
        <taxon>Streptomyces</taxon>
        <taxon>Streptomyces violaceusniger group</taxon>
    </lineage>
</organism>
<gene>
    <name evidence="1" type="ORF">JBF12_06860</name>
</gene>
<protein>
    <submittedName>
        <fullName evidence="1">Uncharacterized protein</fullName>
    </submittedName>
</protein>
<evidence type="ECO:0000313" key="1">
    <source>
        <dbReference type="EMBL" id="MBI0312719.1"/>
    </source>
</evidence>
<name>A0ABS0R5R1_9ACTN</name>
<dbReference type="Proteomes" id="UP000638849">
    <property type="component" value="Unassembled WGS sequence"/>
</dbReference>
<accession>A0ABS0R5R1</accession>
<sequence length="97" mass="10949">MTTAYGYQLWIYPRGGEHENDRERRGGFGTLAEAIAASDFPNSDCWDQSAIDTWQLDDPVIEAAGRQYSWWAIERESKQADVDGPIDGRLGKNPNRS</sequence>
<dbReference type="RefSeq" id="WP_198275942.1">
    <property type="nucleotide sequence ID" value="NZ_BAAAIF010000018.1"/>
</dbReference>
<evidence type="ECO:0000313" key="2">
    <source>
        <dbReference type="Proteomes" id="UP000638849"/>
    </source>
</evidence>
<keyword evidence="2" id="KW-1185">Reference proteome</keyword>
<dbReference type="EMBL" id="JAEEAQ010000040">
    <property type="protein sequence ID" value="MBI0312719.1"/>
    <property type="molecule type" value="Genomic_DNA"/>
</dbReference>
<proteinExistence type="predicted"/>
<comment type="caution">
    <text evidence="1">The sequence shown here is derived from an EMBL/GenBank/DDBJ whole genome shotgun (WGS) entry which is preliminary data.</text>
</comment>
<reference evidence="1 2" key="1">
    <citation type="submission" date="2020-12" db="EMBL/GenBank/DDBJ databases">
        <authorList>
            <person name="Kusuma A.B."/>
            <person name="Nouioui I."/>
            <person name="Goodfellow M."/>
        </authorList>
    </citation>
    <scope>NUCLEOTIDE SEQUENCE [LARGE SCALE GENOMIC DNA]</scope>
    <source>
        <strain evidence="1 2">DSM 41764</strain>
    </source>
</reference>